<dbReference type="Pfam" id="PF00196">
    <property type="entry name" value="GerE"/>
    <property type="match status" value="1"/>
</dbReference>
<dbReference type="PROSITE" id="PS00622">
    <property type="entry name" value="HTH_LUXR_1"/>
    <property type="match status" value="1"/>
</dbReference>
<keyword evidence="1" id="KW-0805">Transcription regulation</keyword>
<keyword evidence="7" id="KW-1185">Reference proteome</keyword>
<organism evidence="6 7">
    <name type="scientific">Raoultibacter massiliensis</name>
    <dbReference type="NCBI Taxonomy" id="1852371"/>
    <lineage>
        <taxon>Bacteria</taxon>
        <taxon>Bacillati</taxon>
        <taxon>Actinomycetota</taxon>
        <taxon>Coriobacteriia</taxon>
        <taxon>Eggerthellales</taxon>
        <taxon>Eggerthellaceae</taxon>
        <taxon>Raoultibacter</taxon>
    </lineage>
</organism>
<dbReference type="InterPro" id="IPR016032">
    <property type="entry name" value="Sig_transdc_resp-reg_C-effctor"/>
</dbReference>
<feature type="transmembrane region" description="Helical" evidence="4">
    <location>
        <begin position="103"/>
        <end position="126"/>
    </location>
</feature>
<dbReference type="CDD" id="cd06170">
    <property type="entry name" value="LuxR_C_like"/>
    <property type="match status" value="1"/>
</dbReference>
<feature type="transmembrane region" description="Helical" evidence="4">
    <location>
        <begin position="203"/>
        <end position="222"/>
    </location>
</feature>
<feature type="transmembrane region" description="Helical" evidence="4">
    <location>
        <begin position="79"/>
        <end position="97"/>
    </location>
</feature>
<dbReference type="InterPro" id="IPR036388">
    <property type="entry name" value="WH-like_DNA-bd_sf"/>
</dbReference>
<feature type="domain" description="HTH luxR-type" evidence="5">
    <location>
        <begin position="411"/>
        <end position="476"/>
    </location>
</feature>
<keyword evidence="4" id="KW-1133">Transmembrane helix</keyword>
<accession>A0ABV1J997</accession>
<name>A0ABV1J997_9ACTN</name>
<feature type="transmembrane region" description="Helical" evidence="4">
    <location>
        <begin position="357"/>
        <end position="378"/>
    </location>
</feature>
<evidence type="ECO:0000256" key="1">
    <source>
        <dbReference type="ARBA" id="ARBA00023015"/>
    </source>
</evidence>
<dbReference type="Gene3D" id="1.10.10.10">
    <property type="entry name" value="Winged helix-like DNA-binding domain superfamily/Winged helix DNA-binding domain"/>
    <property type="match status" value="1"/>
</dbReference>
<evidence type="ECO:0000256" key="2">
    <source>
        <dbReference type="ARBA" id="ARBA00023125"/>
    </source>
</evidence>
<keyword evidence="2" id="KW-0238">DNA-binding</keyword>
<keyword evidence="3" id="KW-0804">Transcription</keyword>
<keyword evidence="4" id="KW-0812">Transmembrane</keyword>
<evidence type="ECO:0000313" key="6">
    <source>
        <dbReference type="EMBL" id="MEQ3361650.1"/>
    </source>
</evidence>
<feature type="transmembrane region" description="Helical" evidence="4">
    <location>
        <begin position="165"/>
        <end position="182"/>
    </location>
</feature>
<dbReference type="PANTHER" id="PTHR44688">
    <property type="entry name" value="DNA-BINDING TRANSCRIPTIONAL ACTIVATOR DEVR_DOSR"/>
    <property type="match status" value="1"/>
</dbReference>
<keyword evidence="4" id="KW-0472">Membrane</keyword>
<dbReference type="RefSeq" id="WP_180963591.1">
    <property type="nucleotide sequence ID" value="NZ_JBBNOP010000001.1"/>
</dbReference>
<dbReference type="Proteomes" id="UP001487305">
    <property type="component" value="Unassembled WGS sequence"/>
</dbReference>
<feature type="transmembrane region" description="Helical" evidence="4">
    <location>
        <begin position="285"/>
        <end position="302"/>
    </location>
</feature>
<feature type="transmembrane region" description="Helical" evidence="4">
    <location>
        <begin position="45"/>
        <end position="67"/>
    </location>
</feature>
<protein>
    <submittedName>
        <fullName evidence="6">Helix-turn-helix transcriptional regulator</fullName>
    </submittedName>
</protein>
<evidence type="ECO:0000256" key="4">
    <source>
        <dbReference type="SAM" id="Phobius"/>
    </source>
</evidence>
<sequence length="490" mass="52703">MNDFVRRWPSSDVLLGAIGYGMAIALFYIVFFGDALVDIAYGSSLSGVPVLAGLSALLICTVLLLRYSDKLSQIGTRKLLFPSALVLASAFGVSAFMEQAGIASIALSCIVWAVAGVALALFLTVWSEYVANREKETLLASFIIAFAVAGAGMVAVSFLEPTARLVALIAAPLLSAVFFVTMSQGIESGRFVTRRESSENMHLDWRSSLSYSITGVVIGSLIQSIGRSFPASGALLEPGWGVLGAVVVSMLVIRAKSGSWILLGPVERITFPLLVALLLTLPFVSGPAAVGCVVVLMTVLFMRDLARIVNRSILAIEFEAQSCHLYSRTALPFYLGLSVGVVLDLIFALAVPSFYAIASSLVLTVLLSVGIAVVPYGADPLTMPFAPSPAADEGLSDDHIGQGLWRKACEHVAESVGLTPRECEIFHLLSRGRSATVIARELGISVYTVKSHTYNVYRKLDIEAQQDLIDRVQDERMQIKREIEEPHVRL</sequence>
<dbReference type="SUPFAM" id="SSF46894">
    <property type="entry name" value="C-terminal effector domain of the bipartite response regulators"/>
    <property type="match status" value="1"/>
</dbReference>
<dbReference type="EMBL" id="JBBNOP010000001">
    <property type="protein sequence ID" value="MEQ3361650.1"/>
    <property type="molecule type" value="Genomic_DNA"/>
</dbReference>
<reference evidence="6 7" key="1">
    <citation type="submission" date="2024-04" db="EMBL/GenBank/DDBJ databases">
        <title>Human intestinal bacterial collection.</title>
        <authorList>
            <person name="Pauvert C."/>
            <person name="Hitch T.C.A."/>
            <person name="Clavel T."/>
        </authorList>
    </citation>
    <scope>NUCLEOTIDE SEQUENCE [LARGE SCALE GENOMIC DNA]</scope>
    <source>
        <strain evidence="6 7">CLA-KB-H42</strain>
    </source>
</reference>
<dbReference type="PROSITE" id="PS50043">
    <property type="entry name" value="HTH_LUXR_2"/>
    <property type="match status" value="1"/>
</dbReference>
<comment type="caution">
    <text evidence="6">The sequence shown here is derived from an EMBL/GenBank/DDBJ whole genome shotgun (WGS) entry which is preliminary data.</text>
</comment>
<evidence type="ECO:0000259" key="5">
    <source>
        <dbReference type="PROSITE" id="PS50043"/>
    </source>
</evidence>
<feature type="transmembrane region" description="Helical" evidence="4">
    <location>
        <begin position="234"/>
        <end position="253"/>
    </location>
</feature>
<dbReference type="SMART" id="SM00421">
    <property type="entry name" value="HTH_LUXR"/>
    <property type="match status" value="1"/>
</dbReference>
<dbReference type="InterPro" id="IPR000792">
    <property type="entry name" value="Tscrpt_reg_LuxR_C"/>
</dbReference>
<gene>
    <name evidence="6" type="ORF">AAA083_01530</name>
</gene>
<dbReference type="PRINTS" id="PR00038">
    <property type="entry name" value="HTHLUXR"/>
</dbReference>
<feature type="transmembrane region" description="Helical" evidence="4">
    <location>
        <begin position="331"/>
        <end position="351"/>
    </location>
</feature>
<evidence type="ECO:0000256" key="3">
    <source>
        <dbReference type="ARBA" id="ARBA00023163"/>
    </source>
</evidence>
<evidence type="ECO:0000313" key="7">
    <source>
        <dbReference type="Proteomes" id="UP001487305"/>
    </source>
</evidence>
<proteinExistence type="predicted"/>
<feature type="transmembrane region" description="Helical" evidence="4">
    <location>
        <begin position="12"/>
        <end position="33"/>
    </location>
</feature>
<dbReference type="PANTHER" id="PTHR44688:SF16">
    <property type="entry name" value="DNA-BINDING TRANSCRIPTIONAL ACTIVATOR DEVR_DOSR"/>
    <property type="match status" value="1"/>
</dbReference>
<feature type="transmembrane region" description="Helical" evidence="4">
    <location>
        <begin position="138"/>
        <end position="159"/>
    </location>
</feature>